<dbReference type="PANTHER" id="PTHR30532">
    <property type="entry name" value="IRON III DICITRATE-BINDING PERIPLASMIC PROTEIN"/>
    <property type="match status" value="1"/>
</dbReference>
<evidence type="ECO:0000256" key="4">
    <source>
        <dbReference type="ARBA" id="ARBA00022729"/>
    </source>
</evidence>
<gene>
    <name evidence="6" type="ORF">GS597_19325</name>
</gene>
<dbReference type="EMBL" id="WVIC01000060">
    <property type="protein sequence ID" value="NCJ08620.1"/>
    <property type="molecule type" value="Genomic_DNA"/>
</dbReference>
<protein>
    <submittedName>
        <fullName evidence="6">ABC transporter substrate-binding protein</fullName>
    </submittedName>
</protein>
<evidence type="ECO:0000256" key="3">
    <source>
        <dbReference type="ARBA" id="ARBA00022448"/>
    </source>
</evidence>
<evidence type="ECO:0000313" key="7">
    <source>
        <dbReference type="Proteomes" id="UP000607397"/>
    </source>
</evidence>
<comment type="similarity">
    <text evidence="2">Belongs to the bacterial solute-binding protein 8 family.</text>
</comment>
<dbReference type="RefSeq" id="WP_161827092.1">
    <property type="nucleotide sequence ID" value="NZ_WVIC01000060.1"/>
</dbReference>
<dbReference type="SUPFAM" id="SSF53807">
    <property type="entry name" value="Helical backbone' metal receptor"/>
    <property type="match status" value="1"/>
</dbReference>
<dbReference type="Gene3D" id="3.40.50.1980">
    <property type="entry name" value="Nitrogenase molybdenum iron protein domain"/>
    <property type="match status" value="2"/>
</dbReference>
<dbReference type="Proteomes" id="UP000607397">
    <property type="component" value="Unassembled WGS sequence"/>
</dbReference>
<evidence type="ECO:0000313" key="6">
    <source>
        <dbReference type="EMBL" id="NCJ08620.1"/>
    </source>
</evidence>
<evidence type="ECO:0000256" key="2">
    <source>
        <dbReference type="ARBA" id="ARBA00008814"/>
    </source>
</evidence>
<reference evidence="6" key="1">
    <citation type="submission" date="2019-12" db="EMBL/GenBank/DDBJ databases">
        <title>High-Quality draft genome sequences of three cyanobacteria isolated from the limestone walls of the Old Cathedral of Coimbra.</title>
        <authorList>
            <person name="Tiago I."/>
            <person name="Soares F."/>
            <person name="Portugal A."/>
        </authorList>
    </citation>
    <scope>NUCLEOTIDE SEQUENCE [LARGE SCALE GENOMIC DNA]</scope>
    <source>
        <strain evidence="6">C</strain>
    </source>
</reference>
<accession>A0A8K2A9W3</accession>
<dbReference type="PROSITE" id="PS50983">
    <property type="entry name" value="FE_B12_PBP"/>
    <property type="match status" value="1"/>
</dbReference>
<comment type="subcellular location">
    <subcellularLocation>
        <location evidence="1">Cell envelope</location>
    </subcellularLocation>
</comment>
<dbReference type="CDD" id="cd01146">
    <property type="entry name" value="FhuD"/>
    <property type="match status" value="1"/>
</dbReference>
<keyword evidence="3" id="KW-0813">Transport</keyword>
<name>A0A8K2A9W3_9CYAN</name>
<dbReference type="Pfam" id="PF01497">
    <property type="entry name" value="Peripla_BP_2"/>
    <property type="match status" value="1"/>
</dbReference>
<keyword evidence="4" id="KW-0732">Signal</keyword>
<dbReference type="InterPro" id="IPR051313">
    <property type="entry name" value="Bact_iron-sidero_bind"/>
</dbReference>
<evidence type="ECO:0000259" key="5">
    <source>
        <dbReference type="PROSITE" id="PS50983"/>
    </source>
</evidence>
<feature type="domain" description="Fe/B12 periplasmic-binding" evidence="5">
    <location>
        <begin position="12"/>
        <end position="286"/>
    </location>
</feature>
<dbReference type="AlphaFoldDB" id="A0A8K2A9W3"/>
<comment type="caution">
    <text evidence="6">The sequence shown here is derived from an EMBL/GenBank/DDBJ whole genome shotgun (WGS) entry which is preliminary data.</text>
</comment>
<sequence>MGETCVPANPQRVVVLDTSPLDAALTLGFKPIGSTNLNDWLSYSEEQLDGITEIGSGDQPNVEAILRLQPDLILDCGRLDQQFYEQLSRIAPTVSNSMDKCGSLPEQGADISWKQGFLNFAEALGKTEEATQLLDQYHQRIREFQQQMGVGAASAKENRLKQTDVSLVAAYDDSTQPARIYLENSFMGSVVAEAGLLRPPAQQKDDWVMNLSFERLDLIDADVMFVVEFPPDSLKEIQPHPLWSQLNVVKQGRIYPVHYGTWVAERSLGGASRILDDLFKHLLEEKS</sequence>
<dbReference type="InterPro" id="IPR002491">
    <property type="entry name" value="ABC_transptr_periplasmic_BD"/>
</dbReference>
<organism evidence="6 7">
    <name type="scientific">Petrachloros mirabilis ULC683</name>
    <dbReference type="NCBI Taxonomy" id="2781853"/>
    <lineage>
        <taxon>Bacteria</taxon>
        <taxon>Bacillati</taxon>
        <taxon>Cyanobacteriota</taxon>
        <taxon>Cyanophyceae</taxon>
        <taxon>Synechococcales</taxon>
        <taxon>Petrachlorosaceae</taxon>
        <taxon>Petrachloros</taxon>
        <taxon>Petrachloros mirabilis</taxon>
    </lineage>
</organism>
<dbReference type="GO" id="GO:0030288">
    <property type="term" value="C:outer membrane-bounded periplasmic space"/>
    <property type="evidence" value="ECO:0007669"/>
    <property type="project" value="TreeGrafter"/>
</dbReference>
<dbReference type="PANTHER" id="PTHR30532:SF25">
    <property type="entry name" value="IRON(III) DICITRATE-BINDING PERIPLASMIC PROTEIN"/>
    <property type="match status" value="1"/>
</dbReference>
<proteinExistence type="inferred from homology"/>
<evidence type="ECO:0000256" key="1">
    <source>
        <dbReference type="ARBA" id="ARBA00004196"/>
    </source>
</evidence>
<dbReference type="GO" id="GO:1901678">
    <property type="term" value="P:iron coordination entity transport"/>
    <property type="evidence" value="ECO:0007669"/>
    <property type="project" value="UniProtKB-ARBA"/>
</dbReference>
<keyword evidence="7" id="KW-1185">Reference proteome</keyword>